<keyword evidence="4" id="KW-1185">Reference proteome</keyword>
<dbReference type="EMBL" id="JACIIV010000009">
    <property type="protein sequence ID" value="MBB6227276.1"/>
    <property type="molecule type" value="Genomic_DNA"/>
</dbReference>
<sequence>MIDPSETDTRQQRFIQRFMNGVPHLAALGIAYQAHGADWAELAMPFAEQQLADPDYGIIASGAIFTLMDSAAGFSVFVRRNTLEPHATLDLRLDYLRAPKPRATIIGRGECYRLTRQIAFVRGLAHDGDPADPIANMAGTFMFSAKPAEGMSSAKPAEGMLAGPK</sequence>
<evidence type="ECO:0000256" key="1">
    <source>
        <dbReference type="ARBA" id="ARBA00022801"/>
    </source>
</evidence>
<dbReference type="NCBIfam" id="TIGR00369">
    <property type="entry name" value="unchar_dom_1"/>
    <property type="match status" value="1"/>
</dbReference>
<reference evidence="3 4" key="1">
    <citation type="submission" date="2020-08" db="EMBL/GenBank/DDBJ databases">
        <title>Genomic Encyclopedia of Type Strains, Phase IV (KMG-IV): sequencing the most valuable type-strain genomes for metagenomic binning, comparative biology and taxonomic classification.</title>
        <authorList>
            <person name="Goeker M."/>
        </authorList>
    </citation>
    <scope>NUCLEOTIDE SEQUENCE [LARGE SCALE GENOMIC DNA]</scope>
    <source>
        <strain evidence="3 4">DSM 102189</strain>
    </source>
</reference>
<keyword evidence="1" id="KW-0378">Hydrolase</keyword>
<dbReference type="Proteomes" id="UP000538147">
    <property type="component" value="Unassembled WGS sequence"/>
</dbReference>
<name>A0A841L4S3_9SPHN</name>
<dbReference type="InterPro" id="IPR006683">
    <property type="entry name" value="Thioestr_dom"/>
</dbReference>
<dbReference type="GO" id="GO:0016289">
    <property type="term" value="F:acyl-CoA hydrolase activity"/>
    <property type="evidence" value="ECO:0007669"/>
    <property type="project" value="UniProtKB-ARBA"/>
</dbReference>
<feature type="domain" description="Thioesterase" evidence="2">
    <location>
        <begin position="56"/>
        <end position="131"/>
    </location>
</feature>
<organism evidence="3 4">
    <name type="scientific">Polymorphobacter multimanifer</name>
    <dbReference type="NCBI Taxonomy" id="1070431"/>
    <lineage>
        <taxon>Bacteria</taxon>
        <taxon>Pseudomonadati</taxon>
        <taxon>Pseudomonadota</taxon>
        <taxon>Alphaproteobacteria</taxon>
        <taxon>Sphingomonadales</taxon>
        <taxon>Sphingosinicellaceae</taxon>
        <taxon>Polymorphobacter</taxon>
    </lineage>
</organism>
<accession>A0A841L4S3</accession>
<evidence type="ECO:0000259" key="2">
    <source>
        <dbReference type="Pfam" id="PF03061"/>
    </source>
</evidence>
<dbReference type="InterPro" id="IPR003736">
    <property type="entry name" value="PAAI_dom"/>
</dbReference>
<evidence type="ECO:0000313" key="3">
    <source>
        <dbReference type="EMBL" id="MBB6227276.1"/>
    </source>
</evidence>
<proteinExistence type="predicted"/>
<gene>
    <name evidence="3" type="ORF">FHS79_001442</name>
</gene>
<dbReference type="Gene3D" id="3.10.129.10">
    <property type="entry name" value="Hotdog Thioesterase"/>
    <property type="match status" value="1"/>
</dbReference>
<dbReference type="Pfam" id="PF03061">
    <property type="entry name" value="4HBT"/>
    <property type="match status" value="1"/>
</dbReference>
<dbReference type="RefSeq" id="WP_184197559.1">
    <property type="nucleotide sequence ID" value="NZ_JACIIV010000009.1"/>
</dbReference>
<dbReference type="InterPro" id="IPR029069">
    <property type="entry name" value="HotDog_dom_sf"/>
</dbReference>
<dbReference type="SUPFAM" id="SSF54637">
    <property type="entry name" value="Thioesterase/thiol ester dehydrase-isomerase"/>
    <property type="match status" value="1"/>
</dbReference>
<dbReference type="CDD" id="cd03443">
    <property type="entry name" value="PaaI_thioesterase"/>
    <property type="match status" value="1"/>
</dbReference>
<evidence type="ECO:0000313" key="4">
    <source>
        <dbReference type="Proteomes" id="UP000538147"/>
    </source>
</evidence>
<comment type="caution">
    <text evidence="3">The sequence shown here is derived from an EMBL/GenBank/DDBJ whole genome shotgun (WGS) entry which is preliminary data.</text>
</comment>
<dbReference type="AlphaFoldDB" id="A0A841L4S3"/>
<protein>
    <submittedName>
        <fullName evidence="3">Uncharacterized protein (TIGR00369 family)</fullName>
    </submittedName>
</protein>